<accession>A0A9W9G7L3</accession>
<organism evidence="3 4">
    <name type="scientific">Penicillium angulare</name>
    <dbReference type="NCBI Taxonomy" id="116970"/>
    <lineage>
        <taxon>Eukaryota</taxon>
        <taxon>Fungi</taxon>
        <taxon>Dikarya</taxon>
        <taxon>Ascomycota</taxon>
        <taxon>Pezizomycotina</taxon>
        <taxon>Eurotiomycetes</taxon>
        <taxon>Eurotiomycetidae</taxon>
        <taxon>Eurotiales</taxon>
        <taxon>Aspergillaceae</taxon>
        <taxon>Penicillium</taxon>
    </lineage>
</organism>
<feature type="compositionally biased region" description="Polar residues" evidence="1">
    <location>
        <begin position="101"/>
        <end position="119"/>
    </location>
</feature>
<proteinExistence type="predicted"/>
<sequence>MARFSLSLLAIFVVFAALAMSLPTKTDDLTPTEKMGLDNTIDNLKAATKMMNGLDDQDSNNQKNEIETAPSSTQNGGDAPAGDKDDKKPGEKATKTKKPTSGNFVTPTATHTAKPSSKANALGKIPIIGGLLGGTGSGL</sequence>
<evidence type="ECO:0000256" key="2">
    <source>
        <dbReference type="SAM" id="SignalP"/>
    </source>
</evidence>
<keyword evidence="4" id="KW-1185">Reference proteome</keyword>
<evidence type="ECO:0000313" key="3">
    <source>
        <dbReference type="EMBL" id="KAJ5113511.1"/>
    </source>
</evidence>
<dbReference type="EMBL" id="JAPQKH010000002">
    <property type="protein sequence ID" value="KAJ5113511.1"/>
    <property type="molecule type" value="Genomic_DNA"/>
</dbReference>
<protein>
    <submittedName>
        <fullName evidence="3">Uncharacterized protein</fullName>
    </submittedName>
</protein>
<dbReference type="Proteomes" id="UP001149165">
    <property type="component" value="Unassembled WGS sequence"/>
</dbReference>
<feature type="compositionally biased region" description="Gly residues" evidence="1">
    <location>
        <begin position="130"/>
        <end position="139"/>
    </location>
</feature>
<evidence type="ECO:0000256" key="1">
    <source>
        <dbReference type="SAM" id="MobiDB-lite"/>
    </source>
</evidence>
<gene>
    <name evidence="3" type="ORF">N7456_002045</name>
</gene>
<name>A0A9W9G7L3_9EURO</name>
<reference evidence="3" key="2">
    <citation type="journal article" date="2023" name="IMA Fungus">
        <title>Comparative genomic study of the Penicillium genus elucidates a diverse pangenome and 15 lateral gene transfer events.</title>
        <authorList>
            <person name="Petersen C."/>
            <person name="Sorensen T."/>
            <person name="Nielsen M.R."/>
            <person name="Sondergaard T.E."/>
            <person name="Sorensen J.L."/>
            <person name="Fitzpatrick D.A."/>
            <person name="Frisvad J.C."/>
            <person name="Nielsen K.L."/>
        </authorList>
    </citation>
    <scope>NUCLEOTIDE SEQUENCE</scope>
    <source>
        <strain evidence="3">IBT 30069</strain>
    </source>
</reference>
<reference evidence="3" key="1">
    <citation type="submission" date="2022-11" db="EMBL/GenBank/DDBJ databases">
        <authorList>
            <person name="Petersen C."/>
        </authorList>
    </citation>
    <scope>NUCLEOTIDE SEQUENCE</scope>
    <source>
        <strain evidence="3">IBT 30069</strain>
    </source>
</reference>
<dbReference type="OrthoDB" id="4368889at2759"/>
<comment type="caution">
    <text evidence="3">The sequence shown here is derived from an EMBL/GenBank/DDBJ whole genome shotgun (WGS) entry which is preliminary data.</text>
</comment>
<keyword evidence="2" id="KW-0732">Signal</keyword>
<evidence type="ECO:0000313" key="4">
    <source>
        <dbReference type="Proteomes" id="UP001149165"/>
    </source>
</evidence>
<feature type="region of interest" description="Disordered" evidence="1">
    <location>
        <begin position="48"/>
        <end position="139"/>
    </location>
</feature>
<feature type="compositionally biased region" description="Polar residues" evidence="1">
    <location>
        <begin position="59"/>
        <end position="75"/>
    </location>
</feature>
<feature type="compositionally biased region" description="Basic and acidic residues" evidence="1">
    <location>
        <begin position="81"/>
        <end position="94"/>
    </location>
</feature>
<feature type="signal peptide" evidence="2">
    <location>
        <begin position="1"/>
        <end position="21"/>
    </location>
</feature>
<feature type="chain" id="PRO_5040784523" evidence="2">
    <location>
        <begin position="22"/>
        <end position="139"/>
    </location>
</feature>
<dbReference type="AlphaFoldDB" id="A0A9W9G7L3"/>